<proteinExistence type="predicted"/>
<dbReference type="AlphaFoldDB" id="A0AB33IN62"/>
<feature type="domain" description="Metallo-beta-lactamase" evidence="5">
    <location>
        <begin position="13"/>
        <end position="195"/>
    </location>
</feature>
<evidence type="ECO:0000259" key="5">
    <source>
        <dbReference type="SMART" id="SM00849"/>
    </source>
</evidence>
<organism evidence="6">
    <name type="scientific">Prevotella sp. GTC17253</name>
    <dbReference type="NCBI Taxonomy" id="3236793"/>
    <lineage>
        <taxon>Bacteria</taxon>
        <taxon>Pseudomonadati</taxon>
        <taxon>Bacteroidota</taxon>
        <taxon>Bacteroidia</taxon>
        <taxon>Bacteroidales</taxon>
        <taxon>Prevotellaceae</taxon>
        <taxon>Prevotella</taxon>
    </lineage>
</organism>
<dbReference type="GO" id="GO:0016787">
    <property type="term" value="F:hydrolase activity"/>
    <property type="evidence" value="ECO:0007669"/>
    <property type="project" value="UniProtKB-KW"/>
</dbReference>
<dbReference type="CDD" id="cd06262">
    <property type="entry name" value="metallo-hydrolase-like_MBL-fold"/>
    <property type="match status" value="1"/>
</dbReference>
<dbReference type="GO" id="GO:0046872">
    <property type="term" value="F:metal ion binding"/>
    <property type="evidence" value="ECO:0007669"/>
    <property type="project" value="UniProtKB-KW"/>
</dbReference>
<dbReference type="EMBL" id="AP035785">
    <property type="protein sequence ID" value="BFO70854.1"/>
    <property type="molecule type" value="Genomic_DNA"/>
</dbReference>
<keyword evidence="3" id="KW-0378">Hydrolase</keyword>
<evidence type="ECO:0000256" key="1">
    <source>
        <dbReference type="ARBA" id="ARBA00001947"/>
    </source>
</evidence>
<dbReference type="PANTHER" id="PTHR46233">
    <property type="entry name" value="HYDROXYACYLGLUTATHIONE HYDROLASE GLOC"/>
    <property type="match status" value="1"/>
</dbReference>
<comment type="cofactor">
    <cofactor evidence="1">
        <name>Zn(2+)</name>
        <dbReference type="ChEBI" id="CHEBI:29105"/>
    </cofactor>
</comment>
<sequence>MLNIKKFVCNMIQENCYIVSDETHECVIIDCGAYYPEERQAIVQYIKDEQLTPVHLLATHGHIDHNFGNNTIYNEYGLKVEVHANEEGNMHQQAAQAQSFVGITLDYTFPPVGRYLHDEDIITFGNHRLSIIPTPGHTAGGVFYYCQEEGLAFSGDTLFRRSIGRTDLGGSMFQIIQSLRMVCQLPDDTRIYPGHGEPTTIGEELAENPYLDR</sequence>
<dbReference type="InterPro" id="IPR051453">
    <property type="entry name" value="MBL_Glyoxalase_II"/>
</dbReference>
<accession>A0AB33IN62</accession>
<evidence type="ECO:0000256" key="2">
    <source>
        <dbReference type="ARBA" id="ARBA00022723"/>
    </source>
</evidence>
<evidence type="ECO:0000313" key="6">
    <source>
        <dbReference type="EMBL" id="BFO70854.1"/>
    </source>
</evidence>
<protein>
    <submittedName>
        <fullName evidence="6">MBL fold metallo-hydrolase</fullName>
    </submittedName>
</protein>
<dbReference type="InterPro" id="IPR001279">
    <property type="entry name" value="Metallo-B-lactamas"/>
</dbReference>
<name>A0AB33IN62_9BACT</name>
<evidence type="ECO:0000256" key="4">
    <source>
        <dbReference type="ARBA" id="ARBA00022833"/>
    </source>
</evidence>
<dbReference type="Gene3D" id="3.60.15.10">
    <property type="entry name" value="Ribonuclease Z/Hydroxyacylglutathione hydrolase-like"/>
    <property type="match status" value="1"/>
</dbReference>
<keyword evidence="2" id="KW-0479">Metal-binding</keyword>
<dbReference type="Pfam" id="PF00753">
    <property type="entry name" value="Lactamase_B"/>
    <property type="match status" value="1"/>
</dbReference>
<dbReference type="SMART" id="SM00849">
    <property type="entry name" value="Lactamase_B"/>
    <property type="match status" value="1"/>
</dbReference>
<evidence type="ECO:0000256" key="3">
    <source>
        <dbReference type="ARBA" id="ARBA00022801"/>
    </source>
</evidence>
<reference evidence="6" key="1">
    <citation type="submission" date="2024-07" db="EMBL/GenBank/DDBJ databases">
        <title>Complete genome sequence of Prevotella sp. YM-2024 GTC17253.</title>
        <authorList>
            <person name="Hayashi M."/>
            <person name="Muto Y."/>
            <person name="Tanaka K."/>
            <person name="Niwa H."/>
        </authorList>
    </citation>
    <scope>NUCLEOTIDE SEQUENCE</scope>
    <source>
        <strain evidence="6">GTC17253</strain>
    </source>
</reference>
<gene>
    <name evidence="6" type="ORF">GTC17253_08200</name>
</gene>
<dbReference type="InterPro" id="IPR036866">
    <property type="entry name" value="RibonucZ/Hydroxyglut_hydro"/>
</dbReference>
<keyword evidence="4" id="KW-0862">Zinc</keyword>
<dbReference type="SUPFAM" id="SSF56281">
    <property type="entry name" value="Metallo-hydrolase/oxidoreductase"/>
    <property type="match status" value="1"/>
</dbReference>
<dbReference type="PANTHER" id="PTHR46233:SF3">
    <property type="entry name" value="HYDROXYACYLGLUTATHIONE HYDROLASE GLOC"/>
    <property type="match status" value="1"/>
</dbReference>